<dbReference type="Ensembl" id="ENSCSAVT00000006476.1">
    <property type="protein sequence ID" value="ENSCSAVP00000006396.1"/>
    <property type="gene ID" value="ENSCSAVG00000003829.1"/>
</dbReference>
<dbReference type="InterPro" id="IPR036005">
    <property type="entry name" value="Creatinase/aminopeptidase-like"/>
</dbReference>
<dbReference type="SUPFAM" id="SSF55920">
    <property type="entry name" value="Creatinase/aminopeptidase"/>
    <property type="match status" value="1"/>
</dbReference>
<dbReference type="STRING" id="51511.ENSCSAVP00000006396"/>
<dbReference type="InParanoid" id="H2YM44"/>
<dbReference type="AlphaFoldDB" id="H2YM44"/>
<dbReference type="Proteomes" id="UP000007875">
    <property type="component" value="Unassembled WGS sequence"/>
</dbReference>
<reference evidence="1" key="3">
    <citation type="submission" date="2025-09" db="UniProtKB">
        <authorList>
            <consortium name="Ensembl"/>
        </authorList>
    </citation>
    <scope>IDENTIFICATION</scope>
</reference>
<keyword evidence="2" id="KW-1185">Reference proteome</keyword>
<evidence type="ECO:0000313" key="1">
    <source>
        <dbReference type="Ensembl" id="ENSCSAVP00000006396.1"/>
    </source>
</evidence>
<organism evidence="1 2">
    <name type="scientific">Ciona savignyi</name>
    <name type="common">Pacific transparent sea squirt</name>
    <dbReference type="NCBI Taxonomy" id="51511"/>
    <lineage>
        <taxon>Eukaryota</taxon>
        <taxon>Metazoa</taxon>
        <taxon>Chordata</taxon>
        <taxon>Tunicata</taxon>
        <taxon>Ascidiacea</taxon>
        <taxon>Phlebobranchia</taxon>
        <taxon>Cionidae</taxon>
        <taxon>Ciona</taxon>
    </lineage>
</organism>
<dbReference type="HOGENOM" id="CLU_015857_5_3_1"/>
<dbReference type="OMA" id="TEWPPAT"/>
<sequence>MQEGMIFTIEPILMDGAAGTRKLSDGWTVVAIDHGLSAQSEHTILITDSGCEVLT</sequence>
<dbReference type="PANTHER" id="PTHR43330:SF8">
    <property type="entry name" value="METHIONINE AMINOPEPTIDASE 1D, MITOCHONDRIAL"/>
    <property type="match status" value="1"/>
</dbReference>
<proteinExistence type="predicted"/>
<name>H2YM44_CIOSA</name>
<accession>H2YM44</accession>
<reference evidence="2" key="1">
    <citation type="submission" date="2003-08" db="EMBL/GenBank/DDBJ databases">
        <authorList>
            <person name="Birren B."/>
            <person name="Nusbaum C."/>
            <person name="Abebe A."/>
            <person name="Abouelleil A."/>
            <person name="Adekoya E."/>
            <person name="Ait-zahra M."/>
            <person name="Allen N."/>
            <person name="Allen T."/>
            <person name="An P."/>
            <person name="Anderson M."/>
            <person name="Anderson S."/>
            <person name="Arachchi H."/>
            <person name="Armbruster J."/>
            <person name="Bachantsang P."/>
            <person name="Baldwin J."/>
            <person name="Barry A."/>
            <person name="Bayul T."/>
            <person name="Blitshsteyn B."/>
            <person name="Bloom T."/>
            <person name="Blye J."/>
            <person name="Boguslavskiy L."/>
            <person name="Borowsky M."/>
            <person name="Boukhgalter B."/>
            <person name="Brunache A."/>
            <person name="Butler J."/>
            <person name="Calixte N."/>
            <person name="Calvo S."/>
            <person name="Camarata J."/>
            <person name="Campo K."/>
            <person name="Chang J."/>
            <person name="Cheshatsang Y."/>
            <person name="Citroen M."/>
            <person name="Collymore A."/>
            <person name="Considine T."/>
            <person name="Cook A."/>
            <person name="Cooke P."/>
            <person name="Corum B."/>
            <person name="Cuomo C."/>
            <person name="David R."/>
            <person name="Dawoe T."/>
            <person name="Degray S."/>
            <person name="Dodge S."/>
            <person name="Dooley K."/>
            <person name="Dorje P."/>
            <person name="Dorjee K."/>
            <person name="Dorris L."/>
            <person name="Duffey N."/>
            <person name="Dupes A."/>
            <person name="Elkins T."/>
            <person name="Engels R."/>
            <person name="Erickson J."/>
            <person name="Farina A."/>
            <person name="Faro S."/>
            <person name="Ferreira P."/>
            <person name="Fischer H."/>
            <person name="Fitzgerald M."/>
            <person name="Foley K."/>
            <person name="Gage D."/>
            <person name="Galagan J."/>
            <person name="Gearin G."/>
            <person name="Gnerre S."/>
            <person name="Gnirke A."/>
            <person name="Goyette A."/>
            <person name="Graham J."/>
            <person name="Grandbois E."/>
            <person name="Gyaltsen K."/>
            <person name="Hafez N."/>
            <person name="Hagopian D."/>
            <person name="Hagos B."/>
            <person name="Hall J."/>
            <person name="Hatcher B."/>
            <person name="Heller A."/>
            <person name="Higgins H."/>
            <person name="Honan T."/>
            <person name="Horn A."/>
            <person name="Houde N."/>
            <person name="Hughes L."/>
            <person name="Hulme W."/>
            <person name="Husby E."/>
            <person name="Iliev I."/>
            <person name="Jaffe D."/>
            <person name="Jones C."/>
            <person name="Kamal M."/>
            <person name="Kamat A."/>
            <person name="Kamvysselis M."/>
            <person name="Karlsson E."/>
            <person name="Kells C."/>
            <person name="Kieu A."/>
            <person name="Kisner P."/>
            <person name="Kodira C."/>
            <person name="Kulbokas E."/>
            <person name="Labutti K."/>
            <person name="Lama D."/>
            <person name="Landers T."/>
            <person name="Leger J."/>
            <person name="Levine S."/>
            <person name="Lewis D."/>
            <person name="Lewis T."/>
            <person name="Lindblad-toh K."/>
            <person name="Liu X."/>
            <person name="Lokyitsang T."/>
            <person name="Lokyitsang Y."/>
            <person name="Lucien O."/>
            <person name="Lui A."/>
            <person name="Ma L.J."/>
            <person name="Mabbitt R."/>
            <person name="Macdonald J."/>
            <person name="Maclean C."/>
            <person name="Major J."/>
            <person name="Manning J."/>
            <person name="Marabella R."/>
            <person name="Maru K."/>
            <person name="Matthews C."/>
            <person name="Mauceli E."/>
            <person name="Mccarthy M."/>
            <person name="Mcdonough S."/>
            <person name="Mcghee T."/>
            <person name="Meldrim J."/>
            <person name="Meneus L."/>
            <person name="Mesirov J."/>
            <person name="Mihalev A."/>
            <person name="Mihova T."/>
            <person name="Mikkelsen T."/>
            <person name="Mlenga V."/>
            <person name="Moru K."/>
            <person name="Mozes J."/>
            <person name="Mulrain L."/>
            <person name="Munson G."/>
            <person name="Naylor J."/>
            <person name="Newes C."/>
            <person name="Nguyen C."/>
            <person name="Nguyen N."/>
            <person name="Nguyen T."/>
            <person name="Nicol R."/>
            <person name="Nielsen C."/>
            <person name="Nizzari M."/>
            <person name="Norbu C."/>
            <person name="Norbu N."/>
            <person name="O'donnell P."/>
            <person name="Okoawo O."/>
            <person name="O'leary S."/>
            <person name="Omotosho B."/>
            <person name="O'neill K."/>
            <person name="Osman S."/>
            <person name="Parker S."/>
            <person name="Perrin D."/>
            <person name="Phunkhang P."/>
            <person name="Piqani B."/>
            <person name="Purcell S."/>
            <person name="Rachupka T."/>
            <person name="Ramasamy U."/>
            <person name="Rameau R."/>
            <person name="Ray V."/>
            <person name="Raymond C."/>
            <person name="Retta R."/>
            <person name="Richardson S."/>
            <person name="Rise C."/>
            <person name="Rodriguez J."/>
            <person name="Rogers J."/>
            <person name="Rogov P."/>
            <person name="Rutman M."/>
            <person name="Schupbach R."/>
            <person name="Seaman C."/>
            <person name="Settipalli S."/>
            <person name="Sharpe T."/>
            <person name="Sheridan J."/>
            <person name="Sherpa N."/>
            <person name="Shi J."/>
            <person name="Smirnov S."/>
            <person name="Smith C."/>
            <person name="Sougnez C."/>
            <person name="Spencer B."/>
            <person name="Stalker J."/>
            <person name="Stange-thomann N."/>
            <person name="Stavropoulos S."/>
            <person name="Stetson K."/>
            <person name="Stone C."/>
            <person name="Stone S."/>
            <person name="Stubbs M."/>
            <person name="Talamas J."/>
            <person name="Tchuinga P."/>
            <person name="Tenzing P."/>
            <person name="Tesfaye S."/>
            <person name="Theodore J."/>
            <person name="Thoulutsang Y."/>
            <person name="Topham K."/>
            <person name="Towey S."/>
            <person name="Tsamla T."/>
            <person name="Tsomo N."/>
            <person name="Vallee D."/>
            <person name="Vassiliev H."/>
            <person name="Venkataraman V."/>
            <person name="Vinson J."/>
            <person name="Vo A."/>
            <person name="Wade C."/>
            <person name="Wang S."/>
            <person name="Wangchuk T."/>
            <person name="Wangdi T."/>
            <person name="Whittaker C."/>
            <person name="Wilkinson J."/>
            <person name="Wu Y."/>
            <person name="Wyman D."/>
            <person name="Yadav S."/>
            <person name="Yang S."/>
            <person name="Yang X."/>
            <person name="Yeager S."/>
            <person name="Yee E."/>
            <person name="Young G."/>
            <person name="Zainoun J."/>
            <person name="Zembeck L."/>
            <person name="Zimmer A."/>
            <person name="Zody M."/>
            <person name="Lander E."/>
        </authorList>
    </citation>
    <scope>NUCLEOTIDE SEQUENCE [LARGE SCALE GENOMIC DNA]</scope>
</reference>
<dbReference type="PANTHER" id="PTHR43330">
    <property type="entry name" value="METHIONINE AMINOPEPTIDASE"/>
    <property type="match status" value="1"/>
</dbReference>
<protein>
    <submittedName>
        <fullName evidence="1">Uncharacterized protein</fullName>
    </submittedName>
</protein>
<dbReference type="GO" id="GO:0070006">
    <property type="term" value="F:metalloaminopeptidase activity"/>
    <property type="evidence" value="ECO:0007669"/>
    <property type="project" value="TreeGrafter"/>
</dbReference>
<dbReference type="Gene3D" id="3.90.230.10">
    <property type="entry name" value="Creatinase/methionine aminopeptidase superfamily"/>
    <property type="match status" value="1"/>
</dbReference>
<reference evidence="1" key="2">
    <citation type="submission" date="2025-08" db="UniProtKB">
        <authorList>
            <consortium name="Ensembl"/>
        </authorList>
    </citation>
    <scope>IDENTIFICATION</scope>
</reference>
<evidence type="ECO:0000313" key="2">
    <source>
        <dbReference type="Proteomes" id="UP000007875"/>
    </source>
</evidence>